<dbReference type="Gene3D" id="1.10.510.10">
    <property type="entry name" value="Transferase(Phosphotransferase) domain 1"/>
    <property type="match status" value="1"/>
</dbReference>
<feature type="domain" description="Aminoglycoside phosphotransferase" evidence="1">
    <location>
        <begin position="30"/>
        <end position="247"/>
    </location>
</feature>
<reference evidence="2 3" key="1">
    <citation type="submission" date="2015-11" db="EMBL/GenBank/DDBJ databases">
        <title>Genomic analysis of 38 Legionella species identifies large and diverse effector repertoires.</title>
        <authorList>
            <person name="Burstein D."/>
            <person name="Amaro F."/>
            <person name="Zusman T."/>
            <person name="Lifshitz Z."/>
            <person name="Cohen O."/>
            <person name="Gilbert J.A."/>
            <person name="Pupko T."/>
            <person name="Shuman H.A."/>
            <person name="Segal G."/>
        </authorList>
    </citation>
    <scope>NUCLEOTIDE SEQUENCE [LARGE SCALE GENOMIC DNA]</scope>
    <source>
        <strain evidence="2 3">ORW</strain>
    </source>
</reference>
<dbReference type="PANTHER" id="PTHR39179:SF3">
    <property type="entry name" value="COTS-RELATED PROTEIN"/>
    <property type="match status" value="1"/>
</dbReference>
<comment type="caution">
    <text evidence="2">The sequence shown here is derived from an EMBL/GenBank/DDBJ whole genome shotgun (WGS) entry which is preliminary data.</text>
</comment>
<dbReference type="GO" id="GO:0042601">
    <property type="term" value="C:endospore-forming forespore"/>
    <property type="evidence" value="ECO:0007669"/>
    <property type="project" value="TreeGrafter"/>
</dbReference>
<keyword evidence="2" id="KW-0808">Transferase</keyword>
<sequence>MPGQPIPIQQLIELLKNHYAISAKDILPLQLGADMSALVYKVNASPNSYFLKLKYGNHEETHMDVIKLLHDSHVKEIIFPVSSIDGKLIKQLNDFKMIVYPFIEGFDGFQQVLTKNQWIKLGKTLKQIHTLSIPLALRKSLRKEMFSPKWREMVKSLYSQIESDTSTNKMTIDFKRYYRKQFASIYRLVNSAEELVKQIQFDGQDYVLCHADIHAGNILMSSDESFYIIDWDDPMMAPKERDLMFIGGGVGNVWNLPAEVAYFYEGYGEVVINKTILSYYRHERIIEDIALYGLDLLSSNQSDHSKRVSLEHFKSMFEPNGVVDIAFQGLE</sequence>
<dbReference type="RefSeq" id="WP_058387703.1">
    <property type="nucleotide sequence ID" value="NZ_LNXW01000013.1"/>
</dbReference>
<name>A0A0W0S838_9GAMM</name>
<organism evidence="2 3">
    <name type="scientific">Legionella cherrii</name>
    <dbReference type="NCBI Taxonomy" id="28084"/>
    <lineage>
        <taxon>Bacteria</taxon>
        <taxon>Pseudomonadati</taxon>
        <taxon>Pseudomonadota</taxon>
        <taxon>Gammaproteobacteria</taxon>
        <taxon>Legionellales</taxon>
        <taxon>Legionellaceae</taxon>
        <taxon>Legionella</taxon>
    </lineage>
</organism>
<dbReference type="InterPro" id="IPR002575">
    <property type="entry name" value="Aminoglycoside_PTrfase"/>
</dbReference>
<evidence type="ECO:0000259" key="1">
    <source>
        <dbReference type="Pfam" id="PF01636"/>
    </source>
</evidence>
<dbReference type="Pfam" id="PF01636">
    <property type="entry name" value="APH"/>
    <property type="match status" value="1"/>
</dbReference>
<dbReference type="InterPro" id="IPR047175">
    <property type="entry name" value="CotS-like"/>
</dbReference>
<dbReference type="STRING" id="28084.Lche_1611"/>
<dbReference type="AlphaFoldDB" id="A0A0W0S838"/>
<dbReference type="Proteomes" id="UP000054921">
    <property type="component" value="Unassembled WGS sequence"/>
</dbReference>
<evidence type="ECO:0000313" key="2">
    <source>
        <dbReference type="EMBL" id="KTC79591.1"/>
    </source>
</evidence>
<dbReference type="PANTHER" id="PTHR39179">
    <property type="entry name" value="SPORE COAT PROTEIN I"/>
    <property type="match status" value="1"/>
</dbReference>
<dbReference type="PATRIC" id="fig|28084.5.peg.1747"/>
<dbReference type="InterPro" id="IPR011009">
    <property type="entry name" value="Kinase-like_dom_sf"/>
</dbReference>
<gene>
    <name evidence="2" type="primary">aph</name>
    <name evidence="2" type="ORF">Lche_1611</name>
</gene>
<dbReference type="Gene3D" id="1.20.58.840">
    <property type="match status" value="1"/>
</dbReference>
<dbReference type="GO" id="GO:0016740">
    <property type="term" value="F:transferase activity"/>
    <property type="evidence" value="ECO:0007669"/>
    <property type="project" value="UniProtKB-KW"/>
</dbReference>
<proteinExistence type="predicted"/>
<evidence type="ECO:0000313" key="3">
    <source>
        <dbReference type="Proteomes" id="UP000054921"/>
    </source>
</evidence>
<protein>
    <submittedName>
        <fullName evidence="2">Spectinomycin phosphotransferase</fullName>
    </submittedName>
</protein>
<dbReference type="SUPFAM" id="SSF56112">
    <property type="entry name" value="Protein kinase-like (PK-like)"/>
    <property type="match status" value="1"/>
</dbReference>
<dbReference type="Gene3D" id="3.30.200.20">
    <property type="entry name" value="Phosphorylase Kinase, domain 1"/>
    <property type="match status" value="1"/>
</dbReference>
<dbReference type="OrthoDB" id="236897at2"/>
<dbReference type="EMBL" id="LNXW01000013">
    <property type="protein sequence ID" value="KTC79591.1"/>
    <property type="molecule type" value="Genomic_DNA"/>
</dbReference>
<accession>A0A0W0S838</accession>